<evidence type="ECO:0000256" key="4">
    <source>
        <dbReference type="ARBA" id="ARBA00022630"/>
    </source>
</evidence>
<keyword evidence="4 11" id="KW-0285">Flavoprotein</keyword>
<accession>A0A1H9GEQ1</accession>
<evidence type="ECO:0000256" key="7">
    <source>
        <dbReference type="ARBA" id="ARBA00022827"/>
    </source>
</evidence>
<comment type="cofactor">
    <cofactor evidence="12">
        <name>Mg(2+)</name>
        <dbReference type="ChEBI" id="CHEBI:18420"/>
    </cofactor>
    <cofactor evidence="12">
        <name>Mn(2+)</name>
        <dbReference type="ChEBI" id="CHEBI:29035"/>
    </cofactor>
    <text evidence="12">Magnesium. Can also use manganese.</text>
</comment>
<sequence>MNETRSVRIEPGGDGFVARFTAMASPCEVLVDGADRTELRRLGELAAAEVWRIEQHWSRYLPGNIVDRINRAQGAAITVDAETARFLDYAQQLHELSEGLFDVTSGVLRRAWRFDGSDRVPTPSQIEALLPLVGWQKLHWQSPQLQMPAGMEIDFGGIGKEYAVDRACALLAAQTSHAVLVNCGGDLAASGPRAQGQDWRVGIDSGLGASSSLIRLRQGGVATSGDAHRFLLKDGQRYPHILNPRTGWPVPGGPRSVTVAGSSCTEAGVLSTLAMLQGEQAEHFLQQFSGDFQVIW</sequence>
<dbReference type="PANTHER" id="PTHR30040:SF2">
    <property type="entry name" value="FAD:PROTEIN FMN TRANSFERASE"/>
    <property type="match status" value="1"/>
</dbReference>
<protein>
    <recommendedName>
        <fullName evidence="3 11">FAD:protein FMN transferase</fullName>
        <ecNumber evidence="2 11">2.7.1.180</ecNumber>
    </recommendedName>
    <alternativeName>
        <fullName evidence="9 11">Flavin transferase</fullName>
    </alternativeName>
</protein>
<evidence type="ECO:0000313" key="14">
    <source>
        <dbReference type="Proteomes" id="UP000199233"/>
    </source>
</evidence>
<evidence type="ECO:0000256" key="12">
    <source>
        <dbReference type="PIRSR" id="PIRSR006268-2"/>
    </source>
</evidence>
<evidence type="ECO:0000313" key="13">
    <source>
        <dbReference type="EMBL" id="SEQ48529.1"/>
    </source>
</evidence>
<keyword evidence="6 11" id="KW-0479">Metal-binding</keyword>
<keyword evidence="8 11" id="KW-0460">Magnesium</keyword>
<dbReference type="GO" id="GO:0046872">
    <property type="term" value="F:metal ion binding"/>
    <property type="evidence" value="ECO:0007669"/>
    <property type="project" value="UniProtKB-UniRule"/>
</dbReference>
<gene>
    <name evidence="13" type="ORF">SAMN04488038_10742</name>
</gene>
<dbReference type="Gene3D" id="3.10.520.10">
    <property type="entry name" value="ApbE-like domains"/>
    <property type="match status" value="1"/>
</dbReference>
<comment type="catalytic activity">
    <reaction evidence="10 11">
        <text>L-threonyl-[protein] + FAD = FMN-L-threonyl-[protein] + AMP + H(+)</text>
        <dbReference type="Rhea" id="RHEA:36847"/>
        <dbReference type="Rhea" id="RHEA-COMP:11060"/>
        <dbReference type="Rhea" id="RHEA-COMP:11061"/>
        <dbReference type="ChEBI" id="CHEBI:15378"/>
        <dbReference type="ChEBI" id="CHEBI:30013"/>
        <dbReference type="ChEBI" id="CHEBI:57692"/>
        <dbReference type="ChEBI" id="CHEBI:74257"/>
        <dbReference type="ChEBI" id="CHEBI:456215"/>
        <dbReference type="EC" id="2.7.1.180"/>
    </reaction>
</comment>
<evidence type="ECO:0000256" key="5">
    <source>
        <dbReference type="ARBA" id="ARBA00022679"/>
    </source>
</evidence>
<reference evidence="13 14" key="1">
    <citation type="submission" date="2016-10" db="EMBL/GenBank/DDBJ databases">
        <authorList>
            <person name="de Groot N.N."/>
        </authorList>
    </citation>
    <scope>NUCLEOTIDE SEQUENCE [LARGE SCALE GENOMIC DNA]</scope>
    <source>
        <strain evidence="13 14">DSM 25927</strain>
    </source>
</reference>
<dbReference type="InterPro" id="IPR003374">
    <property type="entry name" value="ApbE-like_sf"/>
</dbReference>
<name>A0A1H9GEQ1_9GAMM</name>
<evidence type="ECO:0000256" key="9">
    <source>
        <dbReference type="ARBA" id="ARBA00031306"/>
    </source>
</evidence>
<evidence type="ECO:0000256" key="6">
    <source>
        <dbReference type="ARBA" id="ARBA00022723"/>
    </source>
</evidence>
<dbReference type="SUPFAM" id="SSF143631">
    <property type="entry name" value="ApbE-like"/>
    <property type="match status" value="1"/>
</dbReference>
<organism evidence="13 14">
    <name type="scientific">Solimonas aquatica</name>
    <dbReference type="NCBI Taxonomy" id="489703"/>
    <lineage>
        <taxon>Bacteria</taxon>
        <taxon>Pseudomonadati</taxon>
        <taxon>Pseudomonadota</taxon>
        <taxon>Gammaproteobacteria</taxon>
        <taxon>Nevskiales</taxon>
        <taxon>Nevskiaceae</taxon>
        <taxon>Solimonas</taxon>
    </lineage>
</organism>
<proteinExistence type="inferred from homology"/>
<dbReference type="PANTHER" id="PTHR30040">
    <property type="entry name" value="THIAMINE BIOSYNTHESIS LIPOPROTEIN APBE"/>
    <property type="match status" value="1"/>
</dbReference>
<dbReference type="AlphaFoldDB" id="A0A1H9GEQ1"/>
<dbReference type="Pfam" id="PF02424">
    <property type="entry name" value="ApbE"/>
    <property type="match status" value="1"/>
</dbReference>
<evidence type="ECO:0000256" key="3">
    <source>
        <dbReference type="ARBA" id="ARBA00016337"/>
    </source>
</evidence>
<comment type="similarity">
    <text evidence="1 11">Belongs to the ApbE family.</text>
</comment>
<evidence type="ECO:0000256" key="11">
    <source>
        <dbReference type="PIRNR" id="PIRNR006268"/>
    </source>
</evidence>
<evidence type="ECO:0000256" key="2">
    <source>
        <dbReference type="ARBA" id="ARBA00011955"/>
    </source>
</evidence>
<dbReference type="EMBL" id="FOFS01000007">
    <property type="protein sequence ID" value="SEQ48529.1"/>
    <property type="molecule type" value="Genomic_DNA"/>
</dbReference>
<evidence type="ECO:0000256" key="10">
    <source>
        <dbReference type="ARBA" id="ARBA00048540"/>
    </source>
</evidence>
<dbReference type="Proteomes" id="UP000199233">
    <property type="component" value="Unassembled WGS sequence"/>
</dbReference>
<keyword evidence="13" id="KW-0449">Lipoprotein</keyword>
<dbReference type="PIRSF" id="PIRSF006268">
    <property type="entry name" value="ApbE"/>
    <property type="match status" value="1"/>
</dbReference>
<evidence type="ECO:0000256" key="1">
    <source>
        <dbReference type="ARBA" id="ARBA00008282"/>
    </source>
</evidence>
<dbReference type="GO" id="GO:0016740">
    <property type="term" value="F:transferase activity"/>
    <property type="evidence" value="ECO:0007669"/>
    <property type="project" value="UniProtKB-UniRule"/>
</dbReference>
<dbReference type="EC" id="2.7.1.180" evidence="2 11"/>
<dbReference type="InterPro" id="IPR024932">
    <property type="entry name" value="ApbE"/>
</dbReference>
<feature type="binding site" evidence="12">
    <location>
        <position position="157"/>
    </location>
    <ligand>
        <name>Mg(2+)</name>
        <dbReference type="ChEBI" id="CHEBI:18420"/>
    </ligand>
</feature>
<dbReference type="RefSeq" id="WP_218140153.1">
    <property type="nucleotide sequence ID" value="NZ_FOFS01000007.1"/>
</dbReference>
<dbReference type="STRING" id="489703.SAMN04488038_10742"/>
<keyword evidence="5 11" id="KW-0808">Transferase</keyword>
<keyword evidence="14" id="KW-1185">Reference proteome</keyword>
<feature type="binding site" evidence="12">
    <location>
        <position position="272"/>
    </location>
    <ligand>
        <name>Mg(2+)</name>
        <dbReference type="ChEBI" id="CHEBI:18420"/>
    </ligand>
</feature>
<keyword evidence="7 11" id="KW-0274">FAD</keyword>
<evidence type="ECO:0000256" key="8">
    <source>
        <dbReference type="ARBA" id="ARBA00022842"/>
    </source>
</evidence>